<evidence type="ECO:0000313" key="6">
    <source>
        <dbReference type="EMBL" id="ATY84830.1"/>
    </source>
</evidence>
<dbReference type="GO" id="GO:0016787">
    <property type="term" value="F:hydrolase activity"/>
    <property type="evidence" value="ECO:0007669"/>
    <property type="project" value="UniProtKB-KW"/>
</dbReference>
<evidence type="ECO:0000256" key="3">
    <source>
        <dbReference type="ARBA" id="ARBA00022801"/>
    </source>
</evidence>
<dbReference type="Pfam" id="PF05901">
    <property type="entry name" value="Excalibur"/>
    <property type="match status" value="1"/>
</dbReference>
<name>A0A2K8N895_9BACL</name>
<keyword evidence="3" id="KW-0378">Hydrolase</keyword>
<feature type="region of interest" description="Disordered" evidence="4">
    <location>
        <begin position="41"/>
        <end position="100"/>
    </location>
</feature>
<evidence type="ECO:0000259" key="5">
    <source>
        <dbReference type="PROSITE" id="PS50830"/>
    </source>
</evidence>
<dbReference type="PANTHER" id="PTHR12302:SF3">
    <property type="entry name" value="SERINE_THREONINE-PROTEIN KINASE 31"/>
    <property type="match status" value="1"/>
</dbReference>
<dbReference type="AlphaFoldDB" id="A0A2K8N895"/>
<dbReference type="KEGG" id="kyr:CVV65_07775"/>
<feature type="compositionally biased region" description="Low complexity" evidence="4">
    <location>
        <begin position="67"/>
        <end position="100"/>
    </location>
</feature>
<dbReference type="SMART" id="SM00318">
    <property type="entry name" value="SNc"/>
    <property type="match status" value="1"/>
</dbReference>
<dbReference type="CDD" id="cd00175">
    <property type="entry name" value="SNc"/>
    <property type="match status" value="1"/>
</dbReference>
<evidence type="ECO:0000256" key="2">
    <source>
        <dbReference type="ARBA" id="ARBA00022759"/>
    </source>
</evidence>
<dbReference type="InterPro" id="IPR008613">
    <property type="entry name" value="Excalibur_Ca-bd_domain"/>
</dbReference>
<feature type="compositionally biased region" description="Basic and acidic residues" evidence="4">
    <location>
        <begin position="285"/>
        <end position="305"/>
    </location>
</feature>
<gene>
    <name evidence="6" type="ORF">CVV65_07775</name>
</gene>
<keyword evidence="2" id="KW-0255">Endonuclease</keyword>
<protein>
    <submittedName>
        <fullName evidence="6">Nuclease</fullName>
    </submittedName>
</protein>
<evidence type="ECO:0000256" key="1">
    <source>
        <dbReference type="ARBA" id="ARBA00022722"/>
    </source>
</evidence>
<dbReference type="SMART" id="SM00894">
    <property type="entry name" value="Excalibur"/>
    <property type="match status" value="1"/>
</dbReference>
<feature type="compositionally biased region" description="Low complexity" evidence="4">
    <location>
        <begin position="41"/>
        <end position="55"/>
    </location>
</feature>
<dbReference type="Pfam" id="PF00565">
    <property type="entry name" value="SNase"/>
    <property type="match status" value="1"/>
</dbReference>
<evidence type="ECO:0000256" key="4">
    <source>
        <dbReference type="SAM" id="MobiDB-lite"/>
    </source>
</evidence>
<organism evidence="6 7">
    <name type="scientific">Kyrpidia spormannii</name>
    <dbReference type="NCBI Taxonomy" id="2055160"/>
    <lineage>
        <taxon>Bacteria</taxon>
        <taxon>Bacillati</taxon>
        <taxon>Bacillota</taxon>
        <taxon>Bacilli</taxon>
        <taxon>Bacillales</taxon>
        <taxon>Alicyclobacillaceae</taxon>
        <taxon>Kyrpidia</taxon>
    </lineage>
</organism>
<dbReference type="Gene3D" id="2.40.50.90">
    <property type="match status" value="1"/>
</dbReference>
<proteinExistence type="predicted"/>
<keyword evidence="1" id="KW-0540">Nuclease</keyword>
<feature type="domain" description="TNase-like" evidence="5">
    <location>
        <begin position="101"/>
        <end position="233"/>
    </location>
</feature>
<sequence>MWTWGMSMVHRWQKRYPALVSALLALFVSIGLIGCGAPAAEPSATVPPSAAAAPSGTQSTEKAAGNSAPSTSSTPVAAATVPRPAAPTTSAPSPQSGAAQGWITAHVTKVVDGDTMDVSYNGKQDTIRLLLIDTPETHKPDTPVEPFGPEASAYAEQVLAGRDVKLELDGPQRDKYGRLLCYLWVGDQLFNKMQIEKGYARVAYVYDPPYKHYDELLAAEQKAKSAGIGIWSIPGYVTDEGYNPAAVGSMGNTAGSSAPAPNDNTASVYYRNCAQVRAAGKAPLHRGDPGYRTQLDRDGDGIACE</sequence>
<dbReference type="Proteomes" id="UP000231932">
    <property type="component" value="Chromosome"/>
</dbReference>
<dbReference type="EMBL" id="CP024955">
    <property type="protein sequence ID" value="ATY84830.1"/>
    <property type="molecule type" value="Genomic_DNA"/>
</dbReference>
<dbReference type="InterPro" id="IPR016071">
    <property type="entry name" value="Staphylococal_nuclease_OB-fold"/>
</dbReference>
<dbReference type="PROSITE" id="PS50830">
    <property type="entry name" value="TNASE_3"/>
    <property type="match status" value="1"/>
</dbReference>
<accession>A0A2K8N895</accession>
<dbReference type="GO" id="GO:0003676">
    <property type="term" value="F:nucleic acid binding"/>
    <property type="evidence" value="ECO:0007669"/>
    <property type="project" value="InterPro"/>
</dbReference>
<dbReference type="GO" id="GO:0004519">
    <property type="term" value="F:endonuclease activity"/>
    <property type="evidence" value="ECO:0007669"/>
    <property type="project" value="UniProtKB-KW"/>
</dbReference>
<dbReference type="InterPro" id="IPR035437">
    <property type="entry name" value="SNase_OB-fold_sf"/>
</dbReference>
<keyword evidence="7" id="KW-1185">Reference proteome</keyword>
<evidence type="ECO:0000313" key="7">
    <source>
        <dbReference type="Proteomes" id="UP000231932"/>
    </source>
</evidence>
<reference evidence="7" key="1">
    <citation type="submission" date="2017-11" db="EMBL/GenBank/DDBJ databases">
        <title>Complete Genome Sequence of Kyrpidia sp. Strain EA-1, a thermophilic, hydrogen-oxidizing Bacterium, isolated from the Azores.</title>
        <authorList>
            <person name="Reiner J.E."/>
            <person name="Lapp C.J."/>
            <person name="Bunk B."/>
            <person name="Gescher J."/>
        </authorList>
    </citation>
    <scope>NUCLEOTIDE SEQUENCE [LARGE SCALE GENOMIC DNA]</scope>
    <source>
        <strain evidence="7">EA-1</strain>
    </source>
</reference>
<dbReference type="PANTHER" id="PTHR12302">
    <property type="entry name" value="EBNA2 BINDING PROTEIN P100"/>
    <property type="match status" value="1"/>
</dbReference>
<dbReference type="PROSITE" id="PS01123">
    <property type="entry name" value="TNASE_1"/>
    <property type="match status" value="1"/>
</dbReference>
<dbReference type="InterPro" id="IPR002071">
    <property type="entry name" value="Thermonucl_AS"/>
</dbReference>
<feature type="region of interest" description="Disordered" evidence="4">
    <location>
        <begin position="284"/>
        <end position="305"/>
    </location>
</feature>
<dbReference type="SUPFAM" id="SSF50199">
    <property type="entry name" value="Staphylococcal nuclease"/>
    <property type="match status" value="1"/>
</dbReference>